<protein>
    <recommendedName>
        <fullName evidence="3">Cytochrome C oxidase assembly protein</fullName>
    </recommendedName>
</protein>
<name>A0ABP7K827_9RHOB</name>
<evidence type="ECO:0000313" key="1">
    <source>
        <dbReference type="EMBL" id="GAA3869038.1"/>
    </source>
</evidence>
<gene>
    <name evidence="1" type="ORF">GCM10022404_18920</name>
</gene>
<sequence>MAITKLHEVHKRRRSRNVGLGFALALFVVLLMGLTIAKVTVLDPARSTTSEVQQ</sequence>
<reference evidence="2" key="1">
    <citation type="journal article" date="2019" name="Int. J. Syst. Evol. Microbiol.">
        <title>The Global Catalogue of Microorganisms (GCM) 10K type strain sequencing project: providing services to taxonomists for standard genome sequencing and annotation.</title>
        <authorList>
            <consortium name="The Broad Institute Genomics Platform"/>
            <consortium name="The Broad Institute Genome Sequencing Center for Infectious Disease"/>
            <person name="Wu L."/>
            <person name="Ma J."/>
        </authorList>
    </citation>
    <scope>NUCLEOTIDE SEQUENCE [LARGE SCALE GENOMIC DNA]</scope>
    <source>
        <strain evidence="2">JCM 17190</strain>
    </source>
</reference>
<evidence type="ECO:0008006" key="3">
    <source>
        <dbReference type="Google" id="ProtNLM"/>
    </source>
</evidence>
<dbReference type="Proteomes" id="UP001399917">
    <property type="component" value="Unassembled WGS sequence"/>
</dbReference>
<proteinExistence type="predicted"/>
<comment type="caution">
    <text evidence="1">The sequence shown here is derived from an EMBL/GenBank/DDBJ whole genome shotgun (WGS) entry which is preliminary data.</text>
</comment>
<organism evidence="1 2">
    <name type="scientific">Celeribacter arenosi</name>
    <dbReference type="NCBI Taxonomy" id="792649"/>
    <lineage>
        <taxon>Bacteria</taxon>
        <taxon>Pseudomonadati</taxon>
        <taxon>Pseudomonadota</taxon>
        <taxon>Alphaproteobacteria</taxon>
        <taxon>Rhodobacterales</taxon>
        <taxon>Roseobacteraceae</taxon>
        <taxon>Celeribacter</taxon>
    </lineage>
</organism>
<dbReference type="EMBL" id="BAABDF010000007">
    <property type="protein sequence ID" value="GAA3869038.1"/>
    <property type="molecule type" value="Genomic_DNA"/>
</dbReference>
<keyword evidence="2" id="KW-1185">Reference proteome</keyword>
<dbReference type="RefSeq" id="WP_344846693.1">
    <property type="nucleotide sequence ID" value="NZ_BAABDF010000007.1"/>
</dbReference>
<evidence type="ECO:0000313" key="2">
    <source>
        <dbReference type="Proteomes" id="UP001399917"/>
    </source>
</evidence>
<accession>A0ABP7K827</accession>